<evidence type="ECO:0000313" key="2">
    <source>
        <dbReference type="EMBL" id="SJZ89814.1"/>
    </source>
</evidence>
<evidence type="ECO:0000256" key="1">
    <source>
        <dbReference type="SAM" id="Phobius"/>
    </source>
</evidence>
<dbReference type="Proteomes" id="UP000190395">
    <property type="component" value="Unassembled WGS sequence"/>
</dbReference>
<keyword evidence="1" id="KW-1133">Transmembrane helix</keyword>
<dbReference type="OrthoDB" id="363168at2"/>
<dbReference type="RefSeq" id="WP_078931277.1">
    <property type="nucleotide sequence ID" value="NZ_CAMCOW010000039.1"/>
</dbReference>
<sequence length="178" mass="19874">MDVKNLTIAFTIAGYCIFAALIISIPFKIKKLKSECGELKMALRSDFPLRSILTFAVCALLLGVIPFRNFQLYLSVVFILTALLGSSIASKQVVNSGINGIYENMIISDTTAIKYENILSLPTLSYENQKETTNVDFRLLEILTKSGAKITMVFPNEQTRNQALNVILEQCPRLKTEE</sequence>
<feature type="transmembrane region" description="Helical" evidence="1">
    <location>
        <begin position="47"/>
        <end position="65"/>
    </location>
</feature>
<keyword evidence="1" id="KW-0812">Transmembrane</keyword>
<evidence type="ECO:0000313" key="3">
    <source>
        <dbReference type="Proteomes" id="UP000190395"/>
    </source>
</evidence>
<dbReference type="STRING" id="225004.SAMN02745152_01537"/>
<gene>
    <name evidence="2" type="ORF">SAMN02745152_01537</name>
</gene>
<keyword evidence="3" id="KW-1185">Reference proteome</keyword>
<dbReference type="AlphaFoldDB" id="A0A1T4PE46"/>
<organism evidence="2 3">
    <name type="scientific">Treponema berlinense</name>
    <dbReference type="NCBI Taxonomy" id="225004"/>
    <lineage>
        <taxon>Bacteria</taxon>
        <taxon>Pseudomonadati</taxon>
        <taxon>Spirochaetota</taxon>
        <taxon>Spirochaetia</taxon>
        <taxon>Spirochaetales</taxon>
        <taxon>Treponemataceae</taxon>
        <taxon>Treponema</taxon>
    </lineage>
</organism>
<feature type="transmembrane region" description="Helical" evidence="1">
    <location>
        <begin position="6"/>
        <end position="27"/>
    </location>
</feature>
<feature type="transmembrane region" description="Helical" evidence="1">
    <location>
        <begin position="71"/>
        <end position="89"/>
    </location>
</feature>
<keyword evidence="1" id="KW-0472">Membrane</keyword>
<dbReference type="GeneID" id="303367769"/>
<name>A0A1T4PE46_9SPIR</name>
<reference evidence="2 3" key="1">
    <citation type="submission" date="2017-02" db="EMBL/GenBank/DDBJ databases">
        <authorList>
            <person name="Peterson S.W."/>
        </authorList>
    </citation>
    <scope>NUCLEOTIDE SEQUENCE [LARGE SCALE GENOMIC DNA]</scope>
    <source>
        <strain evidence="2 3">ATCC BAA-909</strain>
    </source>
</reference>
<dbReference type="EMBL" id="FUXC01000009">
    <property type="protein sequence ID" value="SJZ89814.1"/>
    <property type="molecule type" value="Genomic_DNA"/>
</dbReference>
<proteinExistence type="predicted"/>
<evidence type="ECO:0008006" key="4">
    <source>
        <dbReference type="Google" id="ProtNLM"/>
    </source>
</evidence>
<accession>A0A1T4PE46</accession>
<protein>
    <recommendedName>
        <fullName evidence="4">DUF5673 domain-containing protein</fullName>
    </recommendedName>
</protein>